<keyword evidence="2" id="KW-1185">Reference proteome</keyword>
<proteinExistence type="predicted"/>
<sequence length="131" mass="14811">MATQQSEKKKGPDVPDENRISSLASSEQPQHRQLPRQEFFQSLSRSGAAGQAPNAPTKRDYSLESFTRRAPKAGKHTIDFDPNERASCTSARASRNAWLPLLKRVIPQQTIPPFPSQCFYSHFNSYNFSEE</sequence>
<protein>
    <submittedName>
        <fullName evidence="1">Uncharacterized protein</fullName>
    </submittedName>
</protein>
<comment type="caution">
    <text evidence="1">The sequence shown here is derived from an EMBL/GenBank/DDBJ whole genome shotgun (WGS) entry which is preliminary data.</text>
</comment>
<dbReference type="EMBL" id="CM056743">
    <property type="protein sequence ID" value="KAJ8668859.1"/>
    <property type="molecule type" value="Genomic_DNA"/>
</dbReference>
<gene>
    <name evidence="1" type="ORF">QAD02_000118</name>
</gene>
<accession>A0ACC2NCH6</accession>
<evidence type="ECO:0000313" key="2">
    <source>
        <dbReference type="Proteomes" id="UP001239111"/>
    </source>
</evidence>
<reference evidence="1" key="1">
    <citation type="submission" date="2023-04" db="EMBL/GenBank/DDBJ databases">
        <title>A chromosome-level genome assembly of the parasitoid wasp Eretmocerus hayati.</title>
        <authorList>
            <person name="Zhong Y."/>
            <person name="Liu S."/>
            <person name="Liu Y."/>
        </authorList>
    </citation>
    <scope>NUCLEOTIDE SEQUENCE</scope>
    <source>
        <strain evidence="1">ZJU_SS_LIU_2023</strain>
    </source>
</reference>
<organism evidence="1 2">
    <name type="scientific">Eretmocerus hayati</name>
    <dbReference type="NCBI Taxonomy" id="131215"/>
    <lineage>
        <taxon>Eukaryota</taxon>
        <taxon>Metazoa</taxon>
        <taxon>Ecdysozoa</taxon>
        <taxon>Arthropoda</taxon>
        <taxon>Hexapoda</taxon>
        <taxon>Insecta</taxon>
        <taxon>Pterygota</taxon>
        <taxon>Neoptera</taxon>
        <taxon>Endopterygota</taxon>
        <taxon>Hymenoptera</taxon>
        <taxon>Apocrita</taxon>
        <taxon>Proctotrupomorpha</taxon>
        <taxon>Chalcidoidea</taxon>
        <taxon>Aphelinidae</taxon>
        <taxon>Aphelininae</taxon>
        <taxon>Eretmocerus</taxon>
    </lineage>
</organism>
<evidence type="ECO:0000313" key="1">
    <source>
        <dbReference type="EMBL" id="KAJ8668859.1"/>
    </source>
</evidence>
<name>A0ACC2NCH6_9HYME</name>
<dbReference type="Proteomes" id="UP001239111">
    <property type="component" value="Chromosome 3"/>
</dbReference>